<evidence type="ECO:0000259" key="10">
    <source>
        <dbReference type="PROSITE" id="PS51473"/>
    </source>
</evidence>
<keyword evidence="3 9" id="KW-0732">Signal</keyword>
<sequence length="236" mass="25502">MGFSIIGHPFYLISPTLISLTTLAFLSCSSVVRTSTASDYTNLVYQGCAKQTFLDSSSVHSQTLSTLFDSLVSQSSKSNFFKTSSSGDQASISALFQCRRDLSFGDCNCVSKLPNMLNSLCENTISGRIQLSGCYIPYEQNGSPQVSNFDLLHKTCSATQAEGSGYEERRDAAFAALKKGMVSGYGFYTTIYESVYVLGQCEGDLSIGDCGECVKSAVQIAQMECRSSSSGQIYLH</sequence>
<dbReference type="Proteomes" id="UP000631114">
    <property type="component" value="Unassembled WGS sequence"/>
</dbReference>
<gene>
    <name evidence="11" type="ORF">IFM89_027343</name>
</gene>
<evidence type="ECO:0000313" key="11">
    <source>
        <dbReference type="EMBL" id="KAF9625829.1"/>
    </source>
</evidence>
<dbReference type="InterPro" id="IPR051378">
    <property type="entry name" value="Cell2Cell_Antifungal"/>
</dbReference>
<reference evidence="11 12" key="1">
    <citation type="submission" date="2020-10" db="EMBL/GenBank/DDBJ databases">
        <title>The Coptis chinensis genome and diversification of protoberbering-type alkaloids.</title>
        <authorList>
            <person name="Wang B."/>
            <person name="Shu S."/>
            <person name="Song C."/>
            <person name="Liu Y."/>
        </authorList>
    </citation>
    <scope>NUCLEOTIDE SEQUENCE [LARGE SCALE GENOMIC DNA]</scope>
    <source>
        <strain evidence="11">HL-2020</strain>
        <tissue evidence="11">Leaf</tissue>
    </source>
</reference>
<dbReference type="CDD" id="cd23509">
    <property type="entry name" value="Gnk2-like"/>
    <property type="match status" value="2"/>
</dbReference>
<proteinExistence type="inferred from homology"/>
<evidence type="ECO:0000256" key="2">
    <source>
        <dbReference type="ARBA" id="ARBA00022581"/>
    </source>
</evidence>
<dbReference type="PROSITE" id="PS51473">
    <property type="entry name" value="GNK2"/>
    <property type="match status" value="2"/>
</dbReference>
<protein>
    <recommendedName>
        <fullName evidence="10">Gnk2-homologous domain-containing protein</fullName>
    </recommendedName>
</protein>
<dbReference type="OrthoDB" id="1926347at2759"/>
<dbReference type="Pfam" id="PF01657">
    <property type="entry name" value="Stress-antifung"/>
    <property type="match status" value="2"/>
</dbReference>
<evidence type="ECO:0000256" key="9">
    <source>
        <dbReference type="SAM" id="SignalP"/>
    </source>
</evidence>
<keyword evidence="6" id="KW-1015">Disulfide bond</keyword>
<name>A0A835IYQ9_9MAGN</name>
<comment type="subcellular location">
    <subcellularLocation>
        <location evidence="7">Cell junction</location>
        <location evidence="7">Plasmodesma</location>
    </subcellularLocation>
    <subcellularLocation>
        <location evidence="1">Cell membrane</location>
        <topology evidence="1">Single-pass type I membrane protein</topology>
    </subcellularLocation>
</comment>
<dbReference type="AlphaFoldDB" id="A0A835IYQ9"/>
<evidence type="ECO:0000256" key="5">
    <source>
        <dbReference type="ARBA" id="ARBA00022949"/>
    </source>
</evidence>
<evidence type="ECO:0000256" key="4">
    <source>
        <dbReference type="ARBA" id="ARBA00022737"/>
    </source>
</evidence>
<dbReference type="GO" id="GO:0046739">
    <property type="term" value="P:transport of virus in multicellular host"/>
    <property type="evidence" value="ECO:0007669"/>
    <property type="project" value="TreeGrafter"/>
</dbReference>
<accession>A0A835IYQ9</accession>
<dbReference type="Gene3D" id="3.30.430.20">
    <property type="entry name" value="Gnk2 domain, C-X8-C-X2-C motif"/>
    <property type="match status" value="2"/>
</dbReference>
<dbReference type="PANTHER" id="PTHR32080:SF24">
    <property type="entry name" value="PLASMODESMATA-LOCATED PROTEIN 2"/>
    <property type="match status" value="1"/>
</dbReference>
<evidence type="ECO:0000256" key="1">
    <source>
        <dbReference type="ARBA" id="ARBA00004251"/>
    </source>
</evidence>
<evidence type="ECO:0000256" key="6">
    <source>
        <dbReference type="ARBA" id="ARBA00023157"/>
    </source>
</evidence>
<dbReference type="EMBL" id="JADFTS010000001">
    <property type="protein sequence ID" value="KAF9625829.1"/>
    <property type="molecule type" value="Genomic_DNA"/>
</dbReference>
<feature type="domain" description="Gnk2-homologous" evidence="10">
    <location>
        <begin position="41"/>
        <end position="143"/>
    </location>
</feature>
<keyword evidence="4" id="KW-0677">Repeat</keyword>
<keyword evidence="2" id="KW-0945">Host-virus interaction</keyword>
<feature type="domain" description="Gnk2-homologous" evidence="10">
    <location>
        <begin position="148"/>
        <end position="236"/>
    </location>
</feature>
<keyword evidence="12" id="KW-1185">Reference proteome</keyword>
<comment type="similarity">
    <text evidence="8">Belongs to the cysteine-rich repeat secretory protein family. Plasmodesmata-located proteins (PDLD) subfamily.</text>
</comment>
<evidence type="ECO:0000313" key="12">
    <source>
        <dbReference type="Proteomes" id="UP000631114"/>
    </source>
</evidence>
<dbReference type="InterPro" id="IPR038408">
    <property type="entry name" value="GNK2_sf"/>
</dbReference>
<feature type="signal peptide" evidence="9">
    <location>
        <begin position="1"/>
        <end position="37"/>
    </location>
</feature>
<feature type="chain" id="PRO_5032886201" description="Gnk2-homologous domain-containing protein" evidence="9">
    <location>
        <begin position="38"/>
        <end position="236"/>
    </location>
</feature>
<comment type="caution">
    <text evidence="11">The sequence shown here is derived from an EMBL/GenBank/DDBJ whole genome shotgun (WGS) entry which is preliminary data.</text>
</comment>
<dbReference type="GO" id="GO:0005886">
    <property type="term" value="C:plasma membrane"/>
    <property type="evidence" value="ECO:0007669"/>
    <property type="project" value="UniProtKB-SubCell"/>
</dbReference>
<dbReference type="PANTHER" id="PTHR32080">
    <property type="entry name" value="ANTIFUNGAL PROTEIN GINKBILOBIN-2-LIKE"/>
    <property type="match status" value="1"/>
</dbReference>
<dbReference type="GO" id="GO:0009506">
    <property type="term" value="C:plasmodesma"/>
    <property type="evidence" value="ECO:0007669"/>
    <property type="project" value="UniProtKB-SubCell"/>
</dbReference>
<dbReference type="GO" id="GO:0010497">
    <property type="term" value="P:plasmodesmata-mediated intercellular transport"/>
    <property type="evidence" value="ECO:0007669"/>
    <property type="project" value="TreeGrafter"/>
</dbReference>
<organism evidence="11 12">
    <name type="scientific">Coptis chinensis</name>
    <dbReference type="NCBI Taxonomy" id="261450"/>
    <lineage>
        <taxon>Eukaryota</taxon>
        <taxon>Viridiplantae</taxon>
        <taxon>Streptophyta</taxon>
        <taxon>Embryophyta</taxon>
        <taxon>Tracheophyta</taxon>
        <taxon>Spermatophyta</taxon>
        <taxon>Magnoliopsida</taxon>
        <taxon>Ranunculales</taxon>
        <taxon>Ranunculaceae</taxon>
        <taxon>Coptidoideae</taxon>
        <taxon>Coptis</taxon>
    </lineage>
</organism>
<evidence type="ECO:0000256" key="3">
    <source>
        <dbReference type="ARBA" id="ARBA00022729"/>
    </source>
</evidence>
<evidence type="ECO:0000256" key="8">
    <source>
        <dbReference type="ARBA" id="ARBA00038393"/>
    </source>
</evidence>
<evidence type="ECO:0000256" key="7">
    <source>
        <dbReference type="ARBA" id="ARBA00024184"/>
    </source>
</evidence>
<dbReference type="InterPro" id="IPR002902">
    <property type="entry name" value="GNK2"/>
</dbReference>
<keyword evidence="5" id="KW-0965">Cell junction</keyword>